<keyword evidence="14" id="KW-0029">Amino-acid transport</keyword>
<evidence type="ECO:0000256" key="11">
    <source>
        <dbReference type="ARBA" id="ARBA00023201"/>
    </source>
</evidence>
<comment type="subcellular location">
    <subcellularLocation>
        <location evidence="1 14">Cell membrane</location>
        <topology evidence="1 14">Multi-pass membrane protein</topology>
    </subcellularLocation>
</comment>
<feature type="transmembrane region" description="Helical" evidence="14">
    <location>
        <begin position="127"/>
        <end position="152"/>
    </location>
</feature>
<dbReference type="STRING" id="85336.A7979_09950"/>
<feature type="transmembrane region" description="Helical" evidence="14">
    <location>
        <begin position="458"/>
        <end position="477"/>
    </location>
</feature>
<keyword evidence="8 14" id="KW-0915">Sodium</keyword>
<dbReference type="PANTHER" id="PTHR48086:SF3">
    <property type="entry name" value="SODIUM_PROLINE SYMPORTER"/>
    <property type="match status" value="1"/>
</dbReference>
<dbReference type="Proteomes" id="UP000297951">
    <property type="component" value="Unassembled WGS sequence"/>
</dbReference>
<feature type="transmembrane region" description="Helical" evidence="14">
    <location>
        <begin position="164"/>
        <end position="185"/>
    </location>
</feature>
<dbReference type="PROSITE" id="PS00457">
    <property type="entry name" value="NA_SOLUT_SYMP_2"/>
    <property type="match status" value="1"/>
</dbReference>
<protein>
    <recommendedName>
        <fullName evidence="14">Sodium/proline symporter</fullName>
    </recommendedName>
    <alternativeName>
        <fullName evidence="14">Proline permease</fullName>
    </alternativeName>
</protein>
<evidence type="ECO:0000256" key="14">
    <source>
        <dbReference type="RuleBase" id="RU366012"/>
    </source>
</evidence>
<keyword evidence="10 14" id="KW-0472">Membrane</keyword>
<evidence type="ECO:0000256" key="3">
    <source>
        <dbReference type="ARBA" id="ARBA00022448"/>
    </source>
</evidence>
<keyword evidence="4 14" id="KW-1003">Cell membrane</keyword>
<dbReference type="InterPro" id="IPR050277">
    <property type="entry name" value="Sodium:Solute_Symporter"/>
</dbReference>
<dbReference type="Pfam" id="PF00474">
    <property type="entry name" value="SSF"/>
    <property type="match status" value="1"/>
</dbReference>
<comment type="catalytic activity">
    <reaction evidence="12">
        <text>L-proline(in) + Na(+)(in) = L-proline(out) + Na(+)(out)</text>
        <dbReference type="Rhea" id="RHEA:28967"/>
        <dbReference type="ChEBI" id="CHEBI:29101"/>
        <dbReference type="ChEBI" id="CHEBI:60039"/>
    </reaction>
</comment>
<feature type="transmembrane region" description="Helical" evidence="14">
    <location>
        <begin position="6"/>
        <end position="25"/>
    </location>
</feature>
<feature type="transmembrane region" description="Helical" evidence="14">
    <location>
        <begin position="374"/>
        <end position="392"/>
    </location>
</feature>
<keyword evidence="3 14" id="KW-0813">Transport</keyword>
<dbReference type="EMBL" id="SPQC01000020">
    <property type="protein sequence ID" value="TFU22269.1"/>
    <property type="molecule type" value="Genomic_DNA"/>
</dbReference>
<dbReference type="PANTHER" id="PTHR48086">
    <property type="entry name" value="SODIUM/PROLINE SYMPORTER-RELATED"/>
    <property type="match status" value="1"/>
</dbReference>
<dbReference type="PROSITE" id="PS50283">
    <property type="entry name" value="NA_SOLUT_SYMP_3"/>
    <property type="match status" value="1"/>
</dbReference>
<organism evidence="15 16">
    <name type="scientific">Rothia nasimurium</name>
    <dbReference type="NCBI Taxonomy" id="85336"/>
    <lineage>
        <taxon>Bacteria</taxon>
        <taxon>Bacillati</taxon>
        <taxon>Actinomycetota</taxon>
        <taxon>Actinomycetes</taxon>
        <taxon>Micrococcales</taxon>
        <taxon>Micrococcaceae</taxon>
        <taxon>Rothia</taxon>
    </lineage>
</organism>
<evidence type="ECO:0000313" key="16">
    <source>
        <dbReference type="Proteomes" id="UP000297951"/>
    </source>
</evidence>
<keyword evidence="6 14" id="KW-0769">Symport</keyword>
<comment type="caution">
    <text evidence="15">The sequence shown here is derived from an EMBL/GenBank/DDBJ whole genome shotgun (WGS) entry which is preliminary data.</text>
</comment>
<accession>A0A4Y9F4G1</accession>
<feature type="transmembrane region" description="Helical" evidence="14">
    <location>
        <begin position="426"/>
        <end position="446"/>
    </location>
</feature>
<evidence type="ECO:0000256" key="1">
    <source>
        <dbReference type="ARBA" id="ARBA00004651"/>
    </source>
</evidence>
<keyword evidence="11 14" id="KW-0739">Sodium transport</keyword>
<reference evidence="15 16" key="1">
    <citation type="submission" date="2019-03" db="EMBL/GenBank/DDBJ databases">
        <title>Diversity of the mouse oral microbiome.</title>
        <authorList>
            <person name="Joseph S."/>
            <person name="Aduse-Opoku J."/>
            <person name="Curtis M."/>
            <person name="Wade W."/>
            <person name="Hashim A."/>
        </authorList>
    </citation>
    <scope>NUCLEOTIDE SEQUENCE [LARGE SCALE GENOMIC DNA]</scope>
    <source>
        <strain evidence="16">irhom_31</strain>
    </source>
</reference>
<dbReference type="AlphaFoldDB" id="A0A4Y9F4G1"/>
<dbReference type="GO" id="GO:0005886">
    <property type="term" value="C:plasma membrane"/>
    <property type="evidence" value="ECO:0007669"/>
    <property type="project" value="UniProtKB-SubCell"/>
</dbReference>
<dbReference type="NCBIfam" id="TIGR02121">
    <property type="entry name" value="Na_Pro_sym"/>
    <property type="match status" value="1"/>
</dbReference>
<dbReference type="CDD" id="cd11475">
    <property type="entry name" value="SLC5sbd_PutP"/>
    <property type="match status" value="1"/>
</dbReference>
<evidence type="ECO:0000313" key="15">
    <source>
        <dbReference type="EMBL" id="TFU22269.1"/>
    </source>
</evidence>
<name>A0A4Y9F4G1_9MICC</name>
<dbReference type="InterPro" id="IPR011851">
    <property type="entry name" value="Na/Pro_symporter"/>
</dbReference>
<dbReference type="InterPro" id="IPR001734">
    <property type="entry name" value="Na/solute_symporter"/>
</dbReference>
<evidence type="ECO:0000256" key="7">
    <source>
        <dbReference type="ARBA" id="ARBA00022989"/>
    </source>
</evidence>
<dbReference type="OrthoDB" id="9789704at2"/>
<gene>
    <name evidence="15" type="primary">putP</name>
    <name evidence="15" type="ORF">E4U03_06835</name>
</gene>
<dbReference type="RefSeq" id="WP_135012721.1">
    <property type="nucleotide sequence ID" value="NZ_JADGLK010000020.1"/>
</dbReference>
<feature type="transmembrane region" description="Helical" evidence="14">
    <location>
        <begin position="67"/>
        <end position="88"/>
    </location>
</feature>
<keyword evidence="7 14" id="KW-1133">Transmembrane helix</keyword>
<dbReference type="GO" id="GO:0031402">
    <property type="term" value="F:sodium ion binding"/>
    <property type="evidence" value="ECO:0007669"/>
    <property type="project" value="UniProtKB-UniRule"/>
</dbReference>
<evidence type="ECO:0000256" key="4">
    <source>
        <dbReference type="ARBA" id="ARBA00022475"/>
    </source>
</evidence>
<evidence type="ECO:0000256" key="13">
    <source>
        <dbReference type="RuleBase" id="RU362091"/>
    </source>
</evidence>
<comment type="function">
    <text evidence="14">Catalyzes the sodium-dependent uptake of extracellular L-proline.</text>
</comment>
<evidence type="ECO:0000256" key="10">
    <source>
        <dbReference type="ARBA" id="ARBA00023136"/>
    </source>
</evidence>
<keyword evidence="5 14" id="KW-0812">Transmembrane</keyword>
<evidence type="ECO:0000256" key="5">
    <source>
        <dbReference type="ARBA" id="ARBA00022692"/>
    </source>
</evidence>
<evidence type="ECO:0000256" key="12">
    <source>
        <dbReference type="ARBA" id="ARBA00033708"/>
    </source>
</evidence>
<dbReference type="InterPro" id="IPR038377">
    <property type="entry name" value="Na/Glc_symporter_sf"/>
</dbReference>
<dbReference type="InterPro" id="IPR018212">
    <property type="entry name" value="Na/solute_symporter_CS"/>
</dbReference>
<dbReference type="NCBIfam" id="TIGR00813">
    <property type="entry name" value="sss"/>
    <property type="match status" value="1"/>
</dbReference>
<proteinExistence type="inferred from homology"/>
<feature type="transmembrane region" description="Helical" evidence="14">
    <location>
        <begin position="227"/>
        <end position="249"/>
    </location>
</feature>
<comment type="similarity">
    <text evidence="2 13">Belongs to the sodium:solute symporter (SSF) (TC 2.A.21) family.</text>
</comment>
<evidence type="ECO:0000256" key="6">
    <source>
        <dbReference type="ARBA" id="ARBA00022847"/>
    </source>
</evidence>
<feature type="transmembrane region" description="Helical" evidence="14">
    <location>
        <begin position="275"/>
        <end position="297"/>
    </location>
</feature>
<evidence type="ECO:0000256" key="2">
    <source>
        <dbReference type="ARBA" id="ARBA00006434"/>
    </source>
</evidence>
<dbReference type="Gene3D" id="1.20.1730.10">
    <property type="entry name" value="Sodium/glucose cotransporter"/>
    <property type="match status" value="1"/>
</dbReference>
<keyword evidence="9 14" id="KW-0406">Ion transport</keyword>
<feature type="transmembrane region" description="Helical" evidence="14">
    <location>
        <begin position="398"/>
        <end position="419"/>
    </location>
</feature>
<feature type="transmembrane region" description="Helical" evidence="14">
    <location>
        <begin position="192"/>
        <end position="215"/>
    </location>
</feature>
<evidence type="ECO:0000256" key="8">
    <source>
        <dbReference type="ARBA" id="ARBA00023053"/>
    </source>
</evidence>
<feature type="transmembrane region" description="Helical" evidence="14">
    <location>
        <begin position="325"/>
        <end position="353"/>
    </location>
</feature>
<sequence length="499" mass="52950">MSNTTYQLIALAIYFAAMVGIGIWAKSKNNNLDDYVLGGRSLSPTAAALSAGASDMSGWLLMGLPGALYITGLAEAWIAIGLTAGAWLNWKFVAPRLRAYTEVSRNSVTVPSFFHNRLRDPRGIIRIFAALVILIFFTFYVSSGMVAGGVFFQSSFGGNYHTGMLLVAGITVAYTLFGGFLGATYTDVVQGLLMLTALIVLPIMALVYIGGFSGLETTIESVNPNALSLFAGTTVLGILSSAAWGLGYFGQPHIIVRFMGLRSAQDATAGRRIGITWMIATLVGAMSAGLIGIAYFARHPEATLTDTTNAESVFLDMSQILLHPLLAGFVLAAVLAAIMSTLSSQLIVCSSALAEDLYKLTSGGKELSDAKGLWLGRAGVLVISVIAGLLAWNPNSSVLSLVSFAWAGFGAAFGPIVILSLYWRKLTALGAVAGMVAGTVTVFIWGYNEVLSGYMYEIVPGFLVNLLFAYLVSVATYKGDSATAREINEEFDRAVELSR</sequence>
<evidence type="ECO:0000256" key="9">
    <source>
        <dbReference type="ARBA" id="ARBA00023065"/>
    </source>
</evidence>
<dbReference type="GO" id="GO:0015193">
    <property type="term" value="F:L-proline transmembrane transporter activity"/>
    <property type="evidence" value="ECO:0007669"/>
    <property type="project" value="TreeGrafter"/>
</dbReference>
<dbReference type="GO" id="GO:0015824">
    <property type="term" value="P:proline transport"/>
    <property type="evidence" value="ECO:0007669"/>
    <property type="project" value="UniProtKB-UniRule"/>
</dbReference>
<dbReference type="GO" id="GO:0005298">
    <property type="term" value="F:proline:sodium symporter activity"/>
    <property type="evidence" value="ECO:0007669"/>
    <property type="project" value="UniProtKB-UniRule"/>
</dbReference>